<dbReference type="GO" id="GO:0006298">
    <property type="term" value="P:mismatch repair"/>
    <property type="evidence" value="ECO:0007669"/>
    <property type="project" value="TreeGrafter"/>
</dbReference>
<dbReference type="PANTHER" id="PTHR30481">
    <property type="entry name" value="DNA ADENINE METHYLASE"/>
    <property type="match status" value="1"/>
</dbReference>
<dbReference type="PRINTS" id="PR00505">
    <property type="entry name" value="D12N6MTFRASE"/>
</dbReference>
<dbReference type="EMBL" id="MRCB01000018">
    <property type="protein sequence ID" value="OKH21702.1"/>
    <property type="molecule type" value="Genomic_DNA"/>
</dbReference>
<dbReference type="GO" id="GO:0009307">
    <property type="term" value="P:DNA restriction-modification system"/>
    <property type="evidence" value="ECO:0007669"/>
    <property type="project" value="InterPro"/>
</dbReference>
<dbReference type="STRING" id="1921803.NIES593_14810"/>
<dbReference type="OrthoDB" id="9805629at2"/>
<evidence type="ECO:0000256" key="6">
    <source>
        <dbReference type="ARBA" id="ARBA00047942"/>
    </source>
</evidence>
<feature type="binding site" evidence="7">
    <location>
        <position position="18"/>
    </location>
    <ligand>
        <name>S-adenosyl-L-methionine</name>
        <dbReference type="ChEBI" id="CHEBI:59789"/>
    </ligand>
</feature>
<evidence type="ECO:0000256" key="8">
    <source>
        <dbReference type="RuleBase" id="RU361257"/>
    </source>
</evidence>
<dbReference type="PIRSF" id="PIRSF000398">
    <property type="entry name" value="M_m6A_EcoRV"/>
    <property type="match status" value="1"/>
</dbReference>
<proteinExistence type="inferred from homology"/>
<dbReference type="InterPro" id="IPR012327">
    <property type="entry name" value="MeTrfase_D12"/>
</dbReference>
<dbReference type="GO" id="GO:1904047">
    <property type="term" value="F:S-adenosyl-L-methionine binding"/>
    <property type="evidence" value="ECO:0007669"/>
    <property type="project" value="TreeGrafter"/>
</dbReference>
<dbReference type="RefSeq" id="WP_073600323.1">
    <property type="nucleotide sequence ID" value="NZ_MRCB01000018.1"/>
</dbReference>
<dbReference type="GO" id="GO:0009007">
    <property type="term" value="F:site-specific DNA-methyltransferase (adenine-specific) activity"/>
    <property type="evidence" value="ECO:0007669"/>
    <property type="project" value="UniProtKB-UniRule"/>
</dbReference>
<dbReference type="SUPFAM" id="SSF53335">
    <property type="entry name" value="S-adenosyl-L-methionine-dependent methyltransferases"/>
    <property type="match status" value="1"/>
</dbReference>
<dbReference type="Proteomes" id="UP000186868">
    <property type="component" value="Unassembled WGS sequence"/>
</dbReference>
<dbReference type="InterPro" id="IPR012263">
    <property type="entry name" value="M_m6A_EcoRV"/>
</dbReference>
<feature type="binding site" evidence="7">
    <location>
        <position position="63"/>
    </location>
    <ligand>
        <name>S-adenosyl-L-methionine</name>
        <dbReference type="ChEBI" id="CHEBI:59789"/>
    </ligand>
</feature>
<dbReference type="Pfam" id="PF02086">
    <property type="entry name" value="MethyltransfD12"/>
    <property type="match status" value="1"/>
</dbReference>
<evidence type="ECO:0000256" key="3">
    <source>
        <dbReference type="ARBA" id="ARBA00022603"/>
    </source>
</evidence>
<evidence type="ECO:0000256" key="4">
    <source>
        <dbReference type="ARBA" id="ARBA00022679"/>
    </source>
</evidence>
<name>A0A1U7HDM8_9CYAN</name>
<dbReference type="Gene3D" id="1.10.1020.10">
    <property type="entry name" value="Adenine-specific Methyltransferase, Domain 2"/>
    <property type="match status" value="1"/>
</dbReference>
<keyword evidence="3 8" id="KW-0489">Methyltransferase</keyword>
<dbReference type="GO" id="GO:0043565">
    <property type="term" value="F:sequence-specific DNA binding"/>
    <property type="evidence" value="ECO:0007669"/>
    <property type="project" value="TreeGrafter"/>
</dbReference>
<comment type="similarity">
    <text evidence="1 8">Belongs to the N(4)/N(6)-methyltransferase family.</text>
</comment>
<feature type="binding site" evidence="7">
    <location>
        <position position="22"/>
    </location>
    <ligand>
        <name>S-adenosyl-L-methionine</name>
        <dbReference type="ChEBI" id="CHEBI:59789"/>
    </ligand>
</feature>
<dbReference type="PROSITE" id="PS00092">
    <property type="entry name" value="N6_MTASE"/>
    <property type="match status" value="1"/>
</dbReference>
<dbReference type="EC" id="2.1.1.72" evidence="2 8"/>
<keyword evidence="5 8" id="KW-0949">S-adenosyl-L-methionine</keyword>
<dbReference type="PANTHER" id="PTHR30481:SF3">
    <property type="entry name" value="DNA ADENINE METHYLASE"/>
    <property type="match status" value="1"/>
</dbReference>
<reference evidence="9 10" key="1">
    <citation type="submission" date="2016-11" db="EMBL/GenBank/DDBJ databases">
        <title>Draft Genome Sequences of Nine Cyanobacterial Strains from Diverse Habitats.</title>
        <authorList>
            <person name="Zhu T."/>
            <person name="Hou S."/>
            <person name="Lu X."/>
            <person name="Hess W.R."/>
        </authorList>
    </citation>
    <scope>NUCLEOTIDE SEQUENCE [LARGE SCALE GENOMIC DNA]</scope>
    <source>
        <strain evidence="9 10">NIES-593</strain>
    </source>
</reference>
<keyword evidence="10" id="KW-1185">Reference proteome</keyword>
<dbReference type="GO" id="GO:0032259">
    <property type="term" value="P:methylation"/>
    <property type="evidence" value="ECO:0007669"/>
    <property type="project" value="UniProtKB-KW"/>
</dbReference>
<dbReference type="InterPro" id="IPR023095">
    <property type="entry name" value="Ade_MeTrfase_dom_2"/>
</dbReference>
<dbReference type="InterPro" id="IPR002052">
    <property type="entry name" value="DNA_methylase_N6_adenine_CS"/>
</dbReference>
<evidence type="ECO:0000313" key="9">
    <source>
        <dbReference type="EMBL" id="OKH21702.1"/>
    </source>
</evidence>
<evidence type="ECO:0000256" key="1">
    <source>
        <dbReference type="ARBA" id="ARBA00006594"/>
    </source>
</evidence>
<protein>
    <recommendedName>
        <fullName evidence="2 8">Site-specific DNA-methyltransferase (adenine-specific)</fullName>
        <ecNumber evidence="2 8">2.1.1.72</ecNumber>
    </recommendedName>
</protein>
<keyword evidence="4 8" id="KW-0808">Transferase</keyword>
<gene>
    <name evidence="9" type="ORF">NIES593_14810</name>
</gene>
<evidence type="ECO:0000313" key="10">
    <source>
        <dbReference type="Proteomes" id="UP000186868"/>
    </source>
</evidence>
<dbReference type="NCBIfam" id="TIGR00571">
    <property type="entry name" value="dam"/>
    <property type="match status" value="1"/>
</dbReference>
<accession>A0A1U7HDM8</accession>
<evidence type="ECO:0000256" key="2">
    <source>
        <dbReference type="ARBA" id="ARBA00011900"/>
    </source>
</evidence>
<dbReference type="REBASE" id="191699">
    <property type="entry name" value="M.Hri593ORF14810P"/>
</dbReference>
<dbReference type="AlphaFoldDB" id="A0A1U7HDM8"/>
<evidence type="ECO:0000256" key="7">
    <source>
        <dbReference type="PIRSR" id="PIRSR000398-1"/>
    </source>
</evidence>
<comment type="catalytic activity">
    <reaction evidence="6 8">
        <text>a 2'-deoxyadenosine in DNA + S-adenosyl-L-methionine = an N(6)-methyl-2'-deoxyadenosine in DNA + S-adenosyl-L-homocysteine + H(+)</text>
        <dbReference type="Rhea" id="RHEA:15197"/>
        <dbReference type="Rhea" id="RHEA-COMP:12418"/>
        <dbReference type="Rhea" id="RHEA-COMP:12419"/>
        <dbReference type="ChEBI" id="CHEBI:15378"/>
        <dbReference type="ChEBI" id="CHEBI:57856"/>
        <dbReference type="ChEBI" id="CHEBI:59789"/>
        <dbReference type="ChEBI" id="CHEBI:90615"/>
        <dbReference type="ChEBI" id="CHEBI:90616"/>
        <dbReference type="EC" id="2.1.1.72"/>
    </reaction>
</comment>
<evidence type="ECO:0000256" key="5">
    <source>
        <dbReference type="ARBA" id="ARBA00022691"/>
    </source>
</evidence>
<dbReference type="InterPro" id="IPR029063">
    <property type="entry name" value="SAM-dependent_MTases_sf"/>
</dbReference>
<feature type="binding site" evidence="7">
    <location>
        <position position="191"/>
    </location>
    <ligand>
        <name>S-adenosyl-L-methionine</name>
        <dbReference type="ChEBI" id="CHEBI:59789"/>
    </ligand>
</feature>
<organism evidence="9 10">
    <name type="scientific">Hydrococcus rivularis NIES-593</name>
    <dbReference type="NCBI Taxonomy" id="1921803"/>
    <lineage>
        <taxon>Bacteria</taxon>
        <taxon>Bacillati</taxon>
        <taxon>Cyanobacteriota</taxon>
        <taxon>Cyanophyceae</taxon>
        <taxon>Pleurocapsales</taxon>
        <taxon>Hydrococcaceae</taxon>
        <taxon>Hydrococcus</taxon>
    </lineage>
</organism>
<dbReference type="Gene3D" id="3.40.50.150">
    <property type="entry name" value="Vaccinia Virus protein VP39"/>
    <property type="match status" value="1"/>
</dbReference>
<sequence length="279" mass="32401">MKIREIDINIQAKPFVKWVGGKTQLLSELTARIPRDFSRYFEPFVGGGALFFHLLPEQSVLIDINEELTLTYRVIRERVEELIADLKQHIYEKDYYYQIRNIDRTDEYKSWSAVKKASRLIYLNKTCFNGLYRVNSKGQFNTPMGKYKNPKIVDETNLRACSQALQKAQIITGSFLKVEEKITRDDFVYFDPPYAPLNATSNFTGYSQDGFDLAMQSSLRDLCDRLDAKGVRFMVSNSNAPLILDLYNHYKIEFVYATRAINSKGYKRGKIPEVIITNY</sequence>
<comment type="caution">
    <text evidence="9">The sequence shown here is derived from an EMBL/GenBank/DDBJ whole genome shotgun (WGS) entry which is preliminary data.</text>
</comment>